<keyword evidence="1" id="KW-1133">Transmembrane helix</keyword>
<comment type="caution">
    <text evidence="3">The sequence shown here is derived from an EMBL/GenBank/DDBJ whole genome shotgun (WGS) entry which is preliminary data.</text>
</comment>
<dbReference type="Pfam" id="PF00582">
    <property type="entry name" value="Usp"/>
    <property type="match status" value="1"/>
</dbReference>
<dbReference type="InterPro" id="IPR014729">
    <property type="entry name" value="Rossmann-like_a/b/a_fold"/>
</dbReference>
<protein>
    <recommendedName>
        <fullName evidence="2">UspA domain-containing protein</fullName>
    </recommendedName>
</protein>
<dbReference type="InterPro" id="IPR006016">
    <property type="entry name" value="UspA"/>
</dbReference>
<dbReference type="AlphaFoldDB" id="X0TNT2"/>
<organism evidence="3">
    <name type="scientific">marine sediment metagenome</name>
    <dbReference type="NCBI Taxonomy" id="412755"/>
    <lineage>
        <taxon>unclassified sequences</taxon>
        <taxon>metagenomes</taxon>
        <taxon>ecological metagenomes</taxon>
    </lineage>
</organism>
<accession>X0TNT2</accession>
<feature type="transmembrane region" description="Helical" evidence="1">
    <location>
        <begin position="50"/>
        <end position="68"/>
    </location>
</feature>
<gene>
    <name evidence="3" type="ORF">S01H1_05998</name>
</gene>
<name>X0TNT2_9ZZZZ</name>
<evidence type="ECO:0000259" key="2">
    <source>
        <dbReference type="Pfam" id="PF00582"/>
    </source>
</evidence>
<dbReference type="Gene3D" id="3.40.50.620">
    <property type="entry name" value="HUPs"/>
    <property type="match status" value="1"/>
</dbReference>
<keyword evidence="1" id="KW-0472">Membrane</keyword>
<feature type="domain" description="UspA" evidence="2">
    <location>
        <begin position="108"/>
        <end position="232"/>
    </location>
</feature>
<sequence>IGVVGAIAINLGSCAYNRTLKIVSPERLGLWGLAAFMGMIWLTIAATNHLATLFLAVILAGGMCLRYATKLVPVPVPAVAEPAAEEAVPGVVAEAPAPLLPFDPDKGRILVATRGNLNLLGFAFKEAQRHAANLFVLFIRDIAVLFPGRERPLGPEEDGEAASLFRASREMAREHGVPLQEIYCVSPNPADVILDFAATYAADLVVLGVSRRAGVLRALRGDVITGVADNLPAESTLLIHA</sequence>
<dbReference type="EMBL" id="BARS01003113">
    <property type="protein sequence ID" value="GAF77770.1"/>
    <property type="molecule type" value="Genomic_DNA"/>
</dbReference>
<proteinExistence type="predicted"/>
<dbReference type="CDD" id="cd00293">
    <property type="entry name" value="USP-like"/>
    <property type="match status" value="1"/>
</dbReference>
<feature type="non-terminal residue" evidence="3">
    <location>
        <position position="1"/>
    </location>
</feature>
<reference evidence="3" key="1">
    <citation type="journal article" date="2014" name="Front. Microbiol.">
        <title>High frequency of phylogenetically diverse reductive dehalogenase-homologous genes in deep subseafloor sedimentary metagenomes.</title>
        <authorList>
            <person name="Kawai M."/>
            <person name="Futagami T."/>
            <person name="Toyoda A."/>
            <person name="Takaki Y."/>
            <person name="Nishi S."/>
            <person name="Hori S."/>
            <person name="Arai W."/>
            <person name="Tsubouchi T."/>
            <person name="Morono Y."/>
            <person name="Uchiyama I."/>
            <person name="Ito T."/>
            <person name="Fujiyama A."/>
            <person name="Inagaki F."/>
            <person name="Takami H."/>
        </authorList>
    </citation>
    <scope>NUCLEOTIDE SEQUENCE</scope>
    <source>
        <strain evidence="3">Expedition CK06-06</strain>
    </source>
</reference>
<dbReference type="SUPFAM" id="SSF52402">
    <property type="entry name" value="Adenine nucleotide alpha hydrolases-like"/>
    <property type="match status" value="1"/>
</dbReference>
<evidence type="ECO:0000313" key="3">
    <source>
        <dbReference type="EMBL" id="GAF77770.1"/>
    </source>
</evidence>
<keyword evidence="1" id="KW-0812">Transmembrane</keyword>
<evidence type="ECO:0000256" key="1">
    <source>
        <dbReference type="SAM" id="Phobius"/>
    </source>
</evidence>